<evidence type="ECO:0000313" key="2">
    <source>
        <dbReference type="EMBL" id="BET03081.1"/>
    </source>
</evidence>
<keyword evidence="2" id="KW-0675">Receptor</keyword>
<reference evidence="2 3" key="1">
    <citation type="submission" date="2023-09" db="EMBL/GenBank/DDBJ databases">
        <title>Nesidiocoris tenuis whole genome shotgun sequence.</title>
        <authorList>
            <person name="Shibata T."/>
            <person name="Shimoda M."/>
            <person name="Kobayashi T."/>
            <person name="Uehara T."/>
        </authorList>
    </citation>
    <scope>NUCLEOTIDE SEQUENCE [LARGE SCALE GENOMIC DNA]</scope>
    <source>
        <strain evidence="2 3">Japan</strain>
    </source>
</reference>
<organism evidence="2 3">
    <name type="scientific">Nesidiocoris tenuis</name>
    <dbReference type="NCBI Taxonomy" id="355587"/>
    <lineage>
        <taxon>Eukaryota</taxon>
        <taxon>Metazoa</taxon>
        <taxon>Ecdysozoa</taxon>
        <taxon>Arthropoda</taxon>
        <taxon>Hexapoda</taxon>
        <taxon>Insecta</taxon>
        <taxon>Pterygota</taxon>
        <taxon>Neoptera</taxon>
        <taxon>Paraneoptera</taxon>
        <taxon>Hemiptera</taxon>
        <taxon>Heteroptera</taxon>
        <taxon>Panheteroptera</taxon>
        <taxon>Cimicomorpha</taxon>
        <taxon>Miridae</taxon>
        <taxon>Dicyphina</taxon>
        <taxon>Nesidiocoris</taxon>
    </lineage>
</organism>
<protein>
    <submittedName>
        <fullName evidence="2">Glutamate receptor, ionotropic, n-methyl d-aspartate epsilon</fullName>
    </submittedName>
</protein>
<sequence>MLLRTWVVALVASSLGAAAGHRPLPAGGGNVTIGLLLPKTMFGGRAYNKAINEAIKDLHKLKGKKLTFLSKFTFGNQQVNSHMMELTPTPTGKMMMMK</sequence>
<name>A0ABN7BI03_9HEMI</name>
<keyword evidence="1" id="KW-0732">Signal</keyword>
<proteinExistence type="predicted"/>
<feature type="chain" id="PRO_5046338275" evidence="1">
    <location>
        <begin position="21"/>
        <end position="98"/>
    </location>
</feature>
<dbReference type="EMBL" id="AP028923">
    <property type="protein sequence ID" value="BET03081.1"/>
    <property type="molecule type" value="Genomic_DNA"/>
</dbReference>
<gene>
    <name evidence="2" type="ORF">NTJ_15899</name>
</gene>
<feature type="signal peptide" evidence="1">
    <location>
        <begin position="1"/>
        <end position="20"/>
    </location>
</feature>
<dbReference type="Proteomes" id="UP001307889">
    <property type="component" value="Chromosome 15"/>
</dbReference>
<accession>A0ABN7BI03</accession>
<evidence type="ECO:0000256" key="1">
    <source>
        <dbReference type="SAM" id="SignalP"/>
    </source>
</evidence>
<evidence type="ECO:0000313" key="3">
    <source>
        <dbReference type="Proteomes" id="UP001307889"/>
    </source>
</evidence>
<keyword evidence="3" id="KW-1185">Reference proteome</keyword>